<name>A0ABQ2A7V9_9BACL</name>
<dbReference type="PANTHER" id="PTHR45947:SF3">
    <property type="entry name" value="SULFOQUINOVOSYL TRANSFERASE SQD2"/>
    <property type="match status" value="1"/>
</dbReference>
<evidence type="ECO:0000313" key="4">
    <source>
        <dbReference type="Proteomes" id="UP000605427"/>
    </source>
</evidence>
<keyword evidence="4" id="KW-1185">Reference proteome</keyword>
<organism evidence="3 4">
    <name type="scientific">Saccharibacillus endophyticus</name>
    <dbReference type="NCBI Taxonomy" id="2060666"/>
    <lineage>
        <taxon>Bacteria</taxon>
        <taxon>Bacillati</taxon>
        <taxon>Bacillota</taxon>
        <taxon>Bacilli</taxon>
        <taxon>Bacillales</taxon>
        <taxon>Paenibacillaceae</taxon>
        <taxon>Saccharibacillus</taxon>
    </lineage>
</organism>
<evidence type="ECO:0000259" key="2">
    <source>
        <dbReference type="Pfam" id="PF13439"/>
    </source>
</evidence>
<dbReference type="SUPFAM" id="SSF53756">
    <property type="entry name" value="UDP-Glycosyltransferase/glycogen phosphorylase"/>
    <property type="match status" value="1"/>
</dbReference>
<evidence type="ECO:0000259" key="1">
    <source>
        <dbReference type="Pfam" id="PF00534"/>
    </source>
</evidence>
<gene>
    <name evidence="3" type="ORF">GCM10007362_44800</name>
</gene>
<dbReference type="RefSeq" id="WP_172246607.1">
    <property type="nucleotide sequence ID" value="NZ_BMDD01000006.1"/>
</dbReference>
<dbReference type="InterPro" id="IPR001296">
    <property type="entry name" value="Glyco_trans_1"/>
</dbReference>
<reference evidence="4" key="1">
    <citation type="journal article" date="2019" name="Int. J. Syst. Evol. Microbiol.">
        <title>The Global Catalogue of Microorganisms (GCM) 10K type strain sequencing project: providing services to taxonomists for standard genome sequencing and annotation.</title>
        <authorList>
            <consortium name="The Broad Institute Genomics Platform"/>
            <consortium name="The Broad Institute Genome Sequencing Center for Infectious Disease"/>
            <person name="Wu L."/>
            <person name="Ma J."/>
        </authorList>
    </citation>
    <scope>NUCLEOTIDE SEQUENCE [LARGE SCALE GENOMIC DNA]</scope>
    <source>
        <strain evidence="4">CCM 8702</strain>
    </source>
</reference>
<accession>A0ABQ2A7V9</accession>
<dbReference type="Pfam" id="PF00534">
    <property type="entry name" value="Glycos_transf_1"/>
    <property type="match status" value="1"/>
</dbReference>
<dbReference type="Pfam" id="PF13439">
    <property type="entry name" value="Glyco_transf_4"/>
    <property type="match status" value="1"/>
</dbReference>
<dbReference type="InterPro" id="IPR050194">
    <property type="entry name" value="Glycosyltransferase_grp1"/>
</dbReference>
<dbReference type="Gene3D" id="3.40.50.2000">
    <property type="entry name" value="Glycogen Phosphorylase B"/>
    <property type="match status" value="2"/>
</dbReference>
<protein>
    <submittedName>
        <fullName evidence="3">Glycosyl transferase</fullName>
    </submittedName>
</protein>
<dbReference type="InterPro" id="IPR028098">
    <property type="entry name" value="Glyco_trans_4-like_N"/>
</dbReference>
<dbReference type="GO" id="GO:0016740">
    <property type="term" value="F:transferase activity"/>
    <property type="evidence" value="ECO:0007669"/>
    <property type="project" value="UniProtKB-KW"/>
</dbReference>
<comment type="caution">
    <text evidence="3">The sequence shown here is derived from an EMBL/GenBank/DDBJ whole genome shotgun (WGS) entry which is preliminary data.</text>
</comment>
<dbReference type="CDD" id="cd03817">
    <property type="entry name" value="GT4_UGDG-like"/>
    <property type="match status" value="1"/>
</dbReference>
<keyword evidence="3" id="KW-0808">Transferase</keyword>
<evidence type="ECO:0000313" key="3">
    <source>
        <dbReference type="EMBL" id="GGH86015.1"/>
    </source>
</evidence>
<proteinExistence type="predicted"/>
<dbReference type="PANTHER" id="PTHR45947">
    <property type="entry name" value="SULFOQUINOVOSYL TRANSFERASE SQD2"/>
    <property type="match status" value="1"/>
</dbReference>
<feature type="domain" description="Glycosyl transferase family 1" evidence="1">
    <location>
        <begin position="194"/>
        <end position="355"/>
    </location>
</feature>
<feature type="domain" description="Glycosyltransferase subfamily 4-like N-terminal" evidence="2">
    <location>
        <begin position="14"/>
        <end position="181"/>
    </location>
</feature>
<dbReference type="EMBL" id="BMDD01000006">
    <property type="protein sequence ID" value="GGH86015.1"/>
    <property type="molecule type" value="Genomic_DNA"/>
</dbReference>
<sequence length="399" mass="44562">MKILITTECYRPIINGVVTSVVNLQSELEKNGHEVRILTLSPDAHSFEEDGVTYIGSVAALYPGVRTALRVHRRELRSLLDWKPDVVHSQCEFSTFRMARYIAGKLNVPIVHTYHTVYEDYTHYFSPSRTWGKAAVAWFSRNTLRHVQCVVAPTEKVHGLLTGYGVPGDIQIVPTGVDLDQFQAELPNERRSLLRKKLGLTEKDVVLVSVGRLAKEKNLEEILRFTSEYQAPGVKLLVVGDGPHRSSLERYAAALGLDDRIVFAGMVQPHEVADYYRLGDLFVSASNSETQGLTYIEAMASGLPVLCRRDDCLKDVVDTGVNGWQYESFEQFKEALSSVLSSRERLVEMGENARRKALGKYSSSAFAESAEQIYVRAIAAYRPIPSRLLLPAATKAAIK</sequence>
<dbReference type="Proteomes" id="UP000605427">
    <property type="component" value="Unassembled WGS sequence"/>
</dbReference>